<evidence type="ECO:0000313" key="3">
    <source>
        <dbReference type="Proteomes" id="UP001443914"/>
    </source>
</evidence>
<keyword evidence="1" id="KW-1133">Transmembrane helix</keyword>
<accession>A0AAW1KQE1</accession>
<evidence type="ECO:0000256" key="1">
    <source>
        <dbReference type="SAM" id="Phobius"/>
    </source>
</evidence>
<keyword evidence="1" id="KW-0472">Membrane</keyword>
<dbReference type="Proteomes" id="UP001443914">
    <property type="component" value="Unassembled WGS sequence"/>
</dbReference>
<organism evidence="2 3">
    <name type="scientific">Saponaria officinalis</name>
    <name type="common">Common soapwort</name>
    <name type="synonym">Lychnis saponaria</name>
    <dbReference type="NCBI Taxonomy" id="3572"/>
    <lineage>
        <taxon>Eukaryota</taxon>
        <taxon>Viridiplantae</taxon>
        <taxon>Streptophyta</taxon>
        <taxon>Embryophyta</taxon>
        <taxon>Tracheophyta</taxon>
        <taxon>Spermatophyta</taxon>
        <taxon>Magnoliopsida</taxon>
        <taxon>eudicotyledons</taxon>
        <taxon>Gunneridae</taxon>
        <taxon>Pentapetalae</taxon>
        <taxon>Caryophyllales</taxon>
        <taxon>Caryophyllaceae</taxon>
        <taxon>Caryophylleae</taxon>
        <taxon>Saponaria</taxon>
    </lineage>
</organism>
<dbReference type="EMBL" id="JBDFQZ010000005">
    <property type="protein sequence ID" value="KAK9723811.1"/>
    <property type="molecule type" value="Genomic_DNA"/>
</dbReference>
<name>A0AAW1KQE1_SAPOF</name>
<proteinExistence type="predicted"/>
<sequence length="99" mass="11320">MSLLYEQIKKVQNDIDMIKDHAPNFVARLNLVMPESVYMNMLNCPLAITMLNAVISGEPNAVLTQPITDNFSLGIKNLFFIYLILFKFLIFFSTCLQTI</sequence>
<feature type="transmembrane region" description="Helical" evidence="1">
    <location>
        <begin position="37"/>
        <end position="55"/>
    </location>
</feature>
<keyword evidence="1" id="KW-0812">Transmembrane</keyword>
<dbReference type="AlphaFoldDB" id="A0AAW1KQE1"/>
<comment type="caution">
    <text evidence="2">The sequence shown here is derived from an EMBL/GenBank/DDBJ whole genome shotgun (WGS) entry which is preliminary data.</text>
</comment>
<feature type="transmembrane region" description="Helical" evidence="1">
    <location>
        <begin position="75"/>
        <end position="96"/>
    </location>
</feature>
<protein>
    <submittedName>
        <fullName evidence="2">Uncharacterized protein</fullName>
    </submittedName>
</protein>
<evidence type="ECO:0000313" key="2">
    <source>
        <dbReference type="EMBL" id="KAK9723811.1"/>
    </source>
</evidence>
<reference evidence="2" key="1">
    <citation type="submission" date="2024-03" db="EMBL/GenBank/DDBJ databases">
        <title>WGS assembly of Saponaria officinalis var. Norfolk2.</title>
        <authorList>
            <person name="Jenkins J."/>
            <person name="Shu S."/>
            <person name="Grimwood J."/>
            <person name="Barry K."/>
            <person name="Goodstein D."/>
            <person name="Schmutz J."/>
            <person name="Leebens-Mack J."/>
            <person name="Osbourn A."/>
        </authorList>
    </citation>
    <scope>NUCLEOTIDE SEQUENCE [LARGE SCALE GENOMIC DNA]</scope>
    <source>
        <strain evidence="2">JIC</strain>
    </source>
</reference>
<keyword evidence="3" id="KW-1185">Reference proteome</keyword>
<gene>
    <name evidence="2" type="ORF">RND81_05G027100</name>
</gene>